<feature type="region of interest" description="Disordered" evidence="6">
    <location>
        <begin position="90"/>
        <end position="143"/>
    </location>
</feature>
<evidence type="ECO:0000256" key="5">
    <source>
        <dbReference type="PROSITE-ProRule" id="PRU00042"/>
    </source>
</evidence>
<dbReference type="Gene3D" id="3.30.160.60">
    <property type="entry name" value="Classic Zinc Finger"/>
    <property type="match status" value="1"/>
</dbReference>
<dbReference type="InterPro" id="IPR013087">
    <property type="entry name" value="Znf_C2H2_type"/>
</dbReference>
<dbReference type="PROSITE" id="PS50157">
    <property type="entry name" value="ZINC_FINGER_C2H2_2"/>
    <property type="match status" value="1"/>
</dbReference>
<dbReference type="InterPro" id="IPR036236">
    <property type="entry name" value="Znf_C2H2_sf"/>
</dbReference>
<keyword evidence="9" id="KW-1185">Reference proteome</keyword>
<protein>
    <recommendedName>
        <fullName evidence="7">C2H2-type domain-containing protein</fullName>
    </recommendedName>
</protein>
<dbReference type="Proteomes" id="UP001476798">
    <property type="component" value="Unassembled WGS sequence"/>
</dbReference>
<dbReference type="PANTHER" id="PTHR23235">
    <property type="entry name" value="KRUEPPEL-LIKE TRANSCRIPTION FACTOR"/>
    <property type="match status" value="1"/>
</dbReference>
<comment type="caution">
    <text evidence="8">The sequence shown here is derived from an EMBL/GenBank/DDBJ whole genome shotgun (WGS) entry which is preliminary data.</text>
</comment>
<evidence type="ECO:0000256" key="2">
    <source>
        <dbReference type="ARBA" id="ARBA00022737"/>
    </source>
</evidence>
<accession>A0ABV0PVS8</accession>
<evidence type="ECO:0000256" key="3">
    <source>
        <dbReference type="ARBA" id="ARBA00022771"/>
    </source>
</evidence>
<organism evidence="8 9">
    <name type="scientific">Goodea atripinnis</name>
    <dbReference type="NCBI Taxonomy" id="208336"/>
    <lineage>
        <taxon>Eukaryota</taxon>
        <taxon>Metazoa</taxon>
        <taxon>Chordata</taxon>
        <taxon>Craniata</taxon>
        <taxon>Vertebrata</taxon>
        <taxon>Euteleostomi</taxon>
        <taxon>Actinopterygii</taxon>
        <taxon>Neopterygii</taxon>
        <taxon>Teleostei</taxon>
        <taxon>Neoteleostei</taxon>
        <taxon>Acanthomorphata</taxon>
        <taxon>Ovalentaria</taxon>
        <taxon>Atherinomorphae</taxon>
        <taxon>Cyprinodontiformes</taxon>
        <taxon>Goodeidae</taxon>
        <taxon>Goodea</taxon>
    </lineage>
</organism>
<evidence type="ECO:0000313" key="8">
    <source>
        <dbReference type="EMBL" id="MEQ2187610.1"/>
    </source>
</evidence>
<dbReference type="SUPFAM" id="SSF57667">
    <property type="entry name" value="beta-beta-alpha zinc fingers"/>
    <property type="match status" value="1"/>
</dbReference>
<dbReference type="PROSITE" id="PS00028">
    <property type="entry name" value="ZINC_FINGER_C2H2_1"/>
    <property type="match status" value="1"/>
</dbReference>
<sequence length="261" mass="28536">MDTASRSRRSGGALTVLETEAAMGDVDDFGKPGNIIKSAFSDENDLHLTDTQREARCKTGEEIKEPLVKENSLFVVARILADFNQQTPNGVTEQAKIKEESTPNLREDGNSATPTATSDPALRQRGKRSRGRTEQEPPQKKHKCNYSGCEKVYGKSSHLKAHLRTHTAVGSPLHQPTPCEFSAVLLLLASPALVCVPNKHFLSPASLDMLQRLACTTGQCPINSDNNDPLFPFYWAGPKCGSSEFSWAASAKLSMFSWSQT</sequence>
<name>A0ABV0PVS8_9TELE</name>
<evidence type="ECO:0000256" key="6">
    <source>
        <dbReference type="SAM" id="MobiDB-lite"/>
    </source>
</evidence>
<keyword evidence="4" id="KW-0862">Zinc</keyword>
<keyword evidence="3 5" id="KW-0863">Zinc-finger</keyword>
<evidence type="ECO:0000256" key="1">
    <source>
        <dbReference type="ARBA" id="ARBA00022723"/>
    </source>
</evidence>
<dbReference type="EMBL" id="JAHRIO010090269">
    <property type="protein sequence ID" value="MEQ2187610.1"/>
    <property type="molecule type" value="Genomic_DNA"/>
</dbReference>
<keyword evidence="1" id="KW-0479">Metal-binding</keyword>
<gene>
    <name evidence="8" type="ORF">GOODEAATRI_006462</name>
</gene>
<feature type="compositionally biased region" description="Basic and acidic residues" evidence="6">
    <location>
        <begin position="95"/>
        <end position="109"/>
    </location>
</feature>
<dbReference type="PANTHER" id="PTHR23235:SF21">
    <property type="entry name" value="KRUEPPEL-LIKE FACTOR 13"/>
    <property type="match status" value="1"/>
</dbReference>
<evidence type="ECO:0000259" key="7">
    <source>
        <dbReference type="PROSITE" id="PS50157"/>
    </source>
</evidence>
<evidence type="ECO:0000256" key="4">
    <source>
        <dbReference type="ARBA" id="ARBA00022833"/>
    </source>
</evidence>
<evidence type="ECO:0000313" key="9">
    <source>
        <dbReference type="Proteomes" id="UP001476798"/>
    </source>
</evidence>
<feature type="domain" description="C2H2-type" evidence="7">
    <location>
        <begin position="142"/>
        <end position="171"/>
    </location>
</feature>
<keyword evidence="2" id="KW-0677">Repeat</keyword>
<reference evidence="8 9" key="1">
    <citation type="submission" date="2021-06" db="EMBL/GenBank/DDBJ databases">
        <authorList>
            <person name="Palmer J.M."/>
        </authorList>
    </citation>
    <scope>NUCLEOTIDE SEQUENCE [LARGE SCALE GENOMIC DNA]</scope>
    <source>
        <strain evidence="8 9">GA_2019</strain>
        <tissue evidence="8">Muscle</tissue>
    </source>
</reference>
<proteinExistence type="predicted"/>